<dbReference type="Proteomes" id="UP001459204">
    <property type="component" value="Unassembled WGS sequence"/>
</dbReference>
<name>A0ABU9J514_9GAMM</name>
<dbReference type="RefSeq" id="WP_341727508.1">
    <property type="nucleotide sequence ID" value="NZ_JBBWWT010000015.1"/>
</dbReference>
<evidence type="ECO:0000313" key="1">
    <source>
        <dbReference type="EMBL" id="MEL1266336.1"/>
    </source>
</evidence>
<reference evidence="1 2" key="1">
    <citation type="submission" date="2024-04" db="EMBL/GenBank/DDBJ databases">
        <title>Draft genome sequence of Pseudoxanthomonas putridarboris WD12.</title>
        <authorList>
            <person name="Oh J."/>
        </authorList>
    </citation>
    <scope>NUCLEOTIDE SEQUENCE [LARGE SCALE GENOMIC DNA]</scope>
    <source>
        <strain evidence="1 2">WD12</strain>
    </source>
</reference>
<organism evidence="1 2">
    <name type="scientific">Pseudoxanthomonas putridarboris</name>
    <dbReference type="NCBI Taxonomy" id="752605"/>
    <lineage>
        <taxon>Bacteria</taxon>
        <taxon>Pseudomonadati</taxon>
        <taxon>Pseudomonadota</taxon>
        <taxon>Gammaproteobacteria</taxon>
        <taxon>Lysobacterales</taxon>
        <taxon>Lysobacteraceae</taxon>
        <taxon>Pseudoxanthomonas</taxon>
    </lineage>
</organism>
<accession>A0ABU9J514</accession>
<comment type="caution">
    <text evidence="1">The sequence shown here is derived from an EMBL/GenBank/DDBJ whole genome shotgun (WGS) entry which is preliminary data.</text>
</comment>
<keyword evidence="2" id="KW-1185">Reference proteome</keyword>
<sequence>MKLPMTWLTIVSYRDFYDIPRLILASDREQRFWVLDSTFDEDQDEYSTSYSIYFAGDDLHQAREKLESLVQGGSLDASQVLPISSFEFDGTNRAKLRLISPAED</sequence>
<gene>
    <name evidence="1" type="ORF">AAD027_18445</name>
</gene>
<protein>
    <submittedName>
        <fullName evidence="1">Uncharacterized protein</fullName>
    </submittedName>
</protein>
<proteinExistence type="predicted"/>
<dbReference type="EMBL" id="JBBWWT010000015">
    <property type="protein sequence ID" value="MEL1266336.1"/>
    <property type="molecule type" value="Genomic_DNA"/>
</dbReference>
<evidence type="ECO:0000313" key="2">
    <source>
        <dbReference type="Proteomes" id="UP001459204"/>
    </source>
</evidence>